<name>A0A1Z5JUB0_FISSO</name>
<organism evidence="1 2">
    <name type="scientific">Fistulifera solaris</name>
    <name type="common">Oleaginous diatom</name>
    <dbReference type="NCBI Taxonomy" id="1519565"/>
    <lineage>
        <taxon>Eukaryota</taxon>
        <taxon>Sar</taxon>
        <taxon>Stramenopiles</taxon>
        <taxon>Ochrophyta</taxon>
        <taxon>Bacillariophyta</taxon>
        <taxon>Bacillariophyceae</taxon>
        <taxon>Bacillariophycidae</taxon>
        <taxon>Naviculales</taxon>
        <taxon>Naviculaceae</taxon>
        <taxon>Fistulifera</taxon>
    </lineage>
</organism>
<dbReference type="EMBL" id="BDSP01000118">
    <property type="protein sequence ID" value="GAX17634.1"/>
    <property type="molecule type" value="Genomic_DNA"/>
</dbReference>
<proteinExistence type="predicted"/>
<accession>A0A1Z5JUB0</accession>
<dbReference type="Proteomes" id="UP000198406">
    <property type="component" value="Unassembled WGS sequence"/>
</dbReference>
<dbReference type="InParanoid" id="A0A1Z5JUB0"/>
<protein>
    <submittedName>
        <fullName evidence="1">Uncharacterized protein</fullName>
    </submittedName>
</protein>
<evidence type="ECO:0000313" key="2">
    <source>
        <dbReference type="Proteomes" id="UP000198406"/>
    </source>
</evidence>
<evidence type="ECO:0000313" key="1">
    <source>
        <dbReference type="EMBL" id="GAX17634.1"/>
    </source>
</evidence>
<reference evidence="1 2" key="1">
    <citation type="journal article" date="2015" name="Plant Cell">
        <title>Oil accumulation by the oleaginous diatom Fistulifera solaris as revealed by the genome and transcriptome.</title>
        <authorList>
            <person name="Tanaka T."/>
            <person name="Maeda Y."/>
            <person name="Veluchamy A."/>
            <person name="Tanaka M."/>
            <person name="Abida H."/>
            <person name="Marechal E."/>
            <person name="Bowler C."/>
            <person name="Muto M."/>
            <person name="Sunaga Y."/>
            <person name="Tanaka M."/>
            <person name="Yoshino T."/>
            <person name="Taniguchi T."/>
            <person name="Fukuda Y."/>
            <person name="Nemoto M."/>
            <person name="Matsumoto M."/>
            <person name="Wong P.S."/>
            <person name="Aburatani S."/>
            <person name="Fujibuchi W."/>
        </authorList>
    </citation>
    <scope>NUCLEOTIDE SEQUENCE [LARGE SCALE GENOMIC DNA]</scope>
    <source>
        <strain evidence="1 2">JPCC DA0580</strain>
    </source>
</reference>
<gene>
    <name evidence="1" type="ORF">FisN_18Lh290</name>
</gene>
<comment type="caution">
    <text evidence="1">The sequence shown here is derived from an EMBL/GenBank/DDBJ whole genome shotgun (WGS) entry which is preliminary data.</text>
</comment>
<sequence length="163" mass="17812">MDNQFYQLHPQQHQAFQNVPHSLPDIETHHHQQDTLLYSAVAQSAPSQTYFDDGLEALLLEDLGRPRAFSSDFSVSPIVEGPSRFSVNSHGLGLGQPLPPAPPLWRSPPLAGSVPAPATMLKAGKTKNCDENFDKKPAYKVAPSSGALLAQAHLHYGDFSLKY</sequence>
<keyword evidence="2" id="KW-1185">Reference proteome</keyword>
<dbReference type="AlphaFoldDB" id="A0A1Z5JUB0"/>